<dbReference type="RefSeq" id="WP_087274580.1">
    <property type="nucleotide sequence ID" value="NZ_JBJGBV010000038.1"/>
</dbReference>
<evidence type="ECO:0000313" key="2">
    <source>
        <dbReference type="Proteomes" id="UP000195440"/>
    </source>
</evidence>
<keyword evidence="2" id="KW-1185">Reference proteome</keyword>
<gene>
    <name evidence="1" type="ORF">AUC60_26605</name>
</gene>
<organism evidence="1 2">
    <name type="scientific">Pseudomonas caspiana</name>
    <dbReference type="NCBI Taxonomy" id="1451454"/>
    <lineage>
        <taxon>Bacteria</taxon>
        <taxon>Pseudomonadati</taxon>
        <taxon>Pseudomonadota</taxon>
        <taxon>Gammaproteobacteria</taxon>
        <taxon>Pseudomonadales</taxon>
        <taxon>Pseudomonadaceae</taxon>
        <taxon>Pseudomonas</taxon>
    </lineage>
</organism>
<dbReference type="AlphaFoldDB" id="A0A1Y3NT86"/>
<dbReference type="EMBL" id="LOHF01000042">
    <property type="protein sequence ID" value="OUM70825.1"/>
    <property type="molecule type" value="Genomic_DNA"/>
</dbReference>
<sequence>MSRFKLTPNALTLLKAQVNLTEIFSHTIGSRPQNGSIPFILKVDHAETETQFKVEMGSQRHSLTLSNTKTTHLKLAAFIEEIANGQPDQSLQLVAPEQRPSNGLQEVITQELSQQVFDLVKRGGTASLDVGLELPIHVAIHRNRARTAATTLLSIGNRQPRTKCFTLSGPDVEIHEKVVESINHLASIATPAMHAA</sequence>
<reference evidence="1 2" key="1">
    <citation type="journal article" date="2017" name="Syst. Appl. Microbiol.">
        <title>Pseudomonas caspiana sp. nov., a citrus pathogen in the Pseudomonas syringae phylogenetic group.</title>
        <authorList>
            <person name="Busquets A."/>
            <person name="Gomila M."/>
            <person name="Beiki F."/>
            <person name="Mulet M."/>
            <person name="Rahimian H."/>
            <person name="Garcia-Valdes E."/>
            <person name="Lalucat J."/>
        </authorList>
    </citation>
    <scope>NUCLEOTIDE SEQUENCE [LARGE SCALE GENOMIC DNA]</scope>
    <source>
        <strain evidence="1 2">FBF102</strain>
    </source>
</reference>
<dbReference type="Proteomes" id="UP000195440">
    <property type="component" value="Unassembled WGS sequence"/>
</dbReference>
<protein>
    <submittedName>
        <fullName evidence="1">Uncharacterized protein</fullName>
    </submittedName>
</protein>
<name>A0A1Y3NT86_9PSED</name>
<evidence type="ECO:0000313" key="1">
    <source>
        <dbReference type="EMBL" id="OUM70825.1"/>
    </source>
</evidence>
<accession>A0A1Y3NT86</accession>
<comment type="caution">
    <text evidence="1">The sequence shown here is derived from an EMBL/GenBank/DDBJ whole genome shotgun (WGS) entry which is preliminary data.</text>
</comment>
<dbReference type="OrthoDB" id="7010376at2"/>
<proteinExistence type="predicted"/>